<evidence type="ECO:0000259" key="5">
    <source>
        <dbReference type="PROSITE" id="PS50887"/>
    </source>
</evidence>
<comment type="cofactor">
    <cofactor evidence="1">
        <name>Mg(2+)</name>
        <dbReference type="ChEBI" id="CHEBI:18420"/>
    </cofactor>
</comment>
<evidence type="ECO:0000256" key="1">
    <source>
        <dbReference type="ARBA" id="ARBA00001946"/>
    </source>
</evidence>
<dbReference type="GO" id="GO:0052621">
    <property type="term" value="F:diguanylate cyclase activity"/>
    <property type="evidence" value="ECO:0007669"/>
    <property type="project" value="UniProtKB-EC"/>
</dbReference>
<dbReference type="SMART" id="SM00267">
    <property type="entry name" value="GGDEF"/>
    <property type="match status" value="1"/>
</dbReference>
<evidence type="ECO:0000256" key="4">
    <source>
        <dbReference type="SAM" id="Phobius"/>
    </source>
</evidence>
<evidence type="ECO:0000256" key="3">
    <source>
        <dbReference type="ARBA" id="ARBA00034247"/>
    </source>
</evidence>
<feature type="transmembrane region" description="Helical" evidence="4">
    <location>
        <begin position="99"/>
        <end position="119"/>
    </location>
</feature>
<feature type="transmembrane region" description="Helical" evidence="4">
    <location>
        <begin position="288"/>
        <end position="304"/>
    </location>
</feature>
<feature type="domain" description="GGDEF" evidence="5">
    <location>
        <begin position="361"/>
        <end position="497"/>
    </location>
</feature>
<keyword evidence="4" id="KW-1133">Transmembrane helix</keyword>
<protein>
    <recommendedName>
        <fullName evidence="2">diguanylate cyclase</fullName>
        <ecNumber evidence="2">2.7.7.65</ecNumber>
    </recommendedName>
</protein>
<sequence>MDAGMPLPKIELALACAFLALHALAIAVFPQHLMAVSYPFLIAAPLLATGTMLRRGLIDGFALDKGWILAGASMLLWTIGMLMSAASELLLDTHNLTPGAIMLVYILYGVPITYAASGANEERESLVVRTADAIMAISLGYLFYLYTFSLTSLHGAPDSKHAQLVVLMFDLENLFLAVCCTIRYFAAETYQARRLFSILAAYTIAYLIAAIYYNHVLALDQANVGSYPALWVIEMPFLLVFVLGWRYALPASMTPRSPMLIRVIRSGSPLMLALAVLLTSLFVLNSHFYLGVIGVIVALIGYGVRSTLTQARHIAVEDALRHDRDELEDLALEDSLTQTPNRRAFDLALQRECARAARSGQPVSLLMIDIDHFKAINDRFGHLVGDQCLRMIASELRKALRRPTDLLARFGGEEFAILLPDTDLAGAQAVAALVRTGVRAQAIANPDSRHDIVTVSIGIAVSVMSADETHTDLLARADKALYEAKRNGRDRIEHAALPEANA</sequence>
<dbReference type="Pfam" id="PF00990">
    <property type="entry name" value="GGDEF"/>
    <property type="match status" value="1"/>
</dbReference>
<keyword evidence="7" id="KW-1185">Reference proteome</keyword>
<dbReference type="InterPro" id="IPR043128">
    <property type="entry name" value="Rev_trsase/Diguanyl_cyclase"/>
</dbReference>
<dbReference type="AlphaFoldDB" id="A0A369UKM1"/>
<reference evidence="6 7" key="1">
    <citation type="submission" date="2018-07" db="EMBL/GenBank/DDBJ databases">
        <title>Dyella tabacisoli L4-6T, whole genome shotgun sequence.</title>
        <authorList>
            <person name="Zhou X.-K."/>
            <person name="Li W.-J."/>
            <person name="Duan Y.-Q."/>
        </authorList>
    </citation>
    <scope>NUCLEOTIDE SEQUENCE [LARGE SCALE GENOMIC DNA]</scope>
    <source>
        <strain evidence="6 7">L4-6</strain>
    </source>
</reference>
<name>A0A369UKM1_9GAMM</name>
<dbReference type="SUPFAM" id="SSF55073">
    <property type="entry name" value="Nucleotide cyclase"/>
    <property type="match status" value="1"/>
</dbReference>
<dbReference type="FunFam" id="3.30.70.270:FF:000001">
    <property type="entry name" value="Diguanylate cyclase domain protein"/>
    <property type="match status" value="1"/>
</dbReference>
<comment type="catalytic activity">
    <reaction evidence="3">
        <text>2 GTP = 3',3'-c-di-GMP + 2 diphosphate</text>
        <dbReference type="Rhea" id="RHEA:24898"/>
        <dbReference type="ChEBI" id="CHEBI:33019"/>
        <dbReference type="ChEBI" id="CHEBI:37565"/>
        <dbReference type="ChEBI" id="CHEBI:58805"/>
        <dbReference type="EC" id="2.7.7.65"/>
    </reaction>
</comment>
<keyword evidence="4" id="KW-0472">Membrane</keyword>
<dbReference type="InterPro" id="IPR029787">
    <property type="entry name" value="Nucleotide_cyclase"/>
</dbReference>
<evidence type="ECO:0000313" key="6">
    <source>
        <dbReference type="EMBL" id="RDD81304.1"/>
    </source>
</evidence>
<feature type="transmembrane region" description="Helical" evidence="4">
    <location>
        <begin position="227"/>
        <end position="248"/>
    </location>
</feature>
<dbReference type="InterPro" id="IPR000160">
    <property type="entry name" value="GGDEF_dom"/>
</dbReference>
<feature type="transmembrane region" description="Helical" evidence="4">
    <location>
        <begin position="164"/>
        <end position="186"/>
    </location>
</feature>
<organism evidence="6 7">
    <name type="scientific">Dyella tabacisoli</name>
    <dbReference type="NCBI Taxonomy" id="2282381"/>
    <lineage>
        <taxon>Bacteria</taxon>
        <taxon>Pseudomonadati</taxon>
        <taxon>Pseudomonadota</taxon>
        <taxon>Gammaproteobacteria</taxon>
        <taxon>Lysobacterales</taxon>
        <taxon>Rhodanobacteraceae</taxon>
        <taxon>Dyella</taxon>
    </lineage>
</organism>
<dbReference type="GO" id="GO:0005886">
    <property type="term" value="C:plasma membrane"/>
    <property type="evidence" value="ECO:0007669"/>
    <property type="project" value="TreeGrafter"/>
</dbReference>
<proteinExistence type="predicted"/>
<feature type="transmembrane region" description="Helical" evidence="4">
    <location>
        <begin position="195"/>
        <end position="215"/>
    </location>
</feature>
<feature type="transmembrane region" description="Helical" evidence="4">
    <location>
        <begin position="126"/>
        <end position="144"/>
    </location>
</feature>
<gene>
    <name evidence="6" type="ORF">DVJ77_13430</name>
</gene>
<keyword evidence="4" id="KW-0812">Transmembrane</keyword>
<dbReference type="PANTHER" id="PTHR45138:SF9">
    <property type="entry name" value="DIGUANYLATE CYCLASE DGCM-RELATED"/>
    <property type="match status" value="1"/>
</dbReference>
<feature type="transmembrane region" description="Helical" evidence="4">
    <location>
        <begin position="66"/>
        <end position="87"/>
    </location>
</feature>
<dbReference type="Proteomes" id="UP000253782">
    <property type="component" value="Unassembled WGS sequence"/>
</dbReference>
<dbReference type="NCBIfam" id="TIGR00254">
    <property type="entry name" value="GGDEF"/>
    <property type="match status" value="1"/>
</dbReference>
<dbReference type="GO" id="GO:1902201">
    <property type="term" value="P:negative regulation of bacterial-type flagellum-dependent cell motility"/>
    <property type="evidence" value="ECO:0007669"/>
    <property type="project" value="TreeGrafter"/>
</dbReference>
<dbReference type="EMBL" id="QQAH01000011">
    <property type="protein sequence ID" value="RDD81304.1"/>
    <property type="molecule type" value="Genomic_DNA"/>
</dbReference>
<dbReference type="CDD" id="cd01949">
    <property type="entry name" value="GGDEF"/>
    <property type="match status" value="1"/>
</dbReference>
<accession>A0A369UKM1</accession>
<dbReference type="EC" id="2.7.7.65" evidence="2"/>
<dbReference type="PANTHER" id="PTHR45138">
    <property type="entry name" value="REGULATORY COMPONENTS OF SENSORY TRANSDUCTION SYSTEM"/>
    <property type="match status" value="1"/>
</dbReference>
<feature type="transmembrane region" description="Helical" evidence="4">
    <location>
        <begin position="260"/>
        <end position="282"/>
    </location>
</feature>
<dbReference type="Gene3D" id="3.30.70.270">
    <property type="match status" value="1"/>
</dbReference>
<dbReference type="GO" id="GO:0043709">
    <property type="term" value="P:cell adhesion involved in single-species biofilm formation"/>
    <property type="evidence" value="ECO:0007669"/>
    <property type="project" value="TreeGrafter"/>
</dbReference>
<comment type="caution">
    <text evidence="6">The sequence shown here is derived from an EMBL/GenBank/DDBJ whole genome shotgun (WGS) entry which is preliminary data.</text>
</comment>
<evidence type="ECO:0000313" key="7">
    <source>
        <dbReference type="Proteomes" id="UP000253782"/>
    </source>
</evidence>
<evidence type="ECO:0000256" key="2">
    <source>
        <dbReference type="ARBA" id="ARBA00012528"/>
    </source>
</evidence>
<dbReference type="InterPro" id="IPR050469">
    <property type="entry name" value="Diguanylate_Cyclase"/>
</dbReference>
<feature type="transmembrane region" description="Helical" evidence="4">
    <location>
        <begin position="35"/>
        <end position="54"/>
    </location>
</feature>
<dbReference type="PROSITE" id="PS50887">
    <property type="entry name" value="GGDEF"/>
    <property type="match status" value="1"/>
</dbReference>